<gene>
    <name evidence="1" type="ORF">METZ01_LOCUS487564</name>
</gene>
<evidence type="ECO:0000313" key="1">
    <source>
        <dbReference type="EMBL" id="SVE34710.1"/>
    </source>
</evidence>
<dbReference type="AlphaFoldDB" id="A0A383CRQ9"/>
<organism evidence="1">
    <name type="scientific">marine metagenome</name>
    <dbReference type="NCBI Taxonomy" id="408172"/>
    <lineage>
        <taxon>unclassified sequences</taxon>
        <taxon>metagenomes</taxon>
        <taxon>ecological metagenomes</taxon>
    </lineage>
</organism>
<reference evidence="1" key="1">
    <citation type="submission" date="2018-05" db="EMBL/GenBank/DDBJ databases">
        <authorList>
            <person name="Lanie J.A."/>
            <person name="Ng W.-L."/>
            <person name="Kazmierczak K.M."/>
            <person name="Andrzejewski T.M."/>
            <person name="Davidsen T.M."/>
            <person name="Wayne K.J."/>
            <person name="Tettelin H."/>
            <person name="Glass J.I."/>
            <person name="Rusch D."/>
            <person name="Podicherti R."/>
            <person name="Tsui H.-C.T."/>
            <person name="Winkler M.E."/>
        </authorList>
    </citation>
    <scope>NUCLEOTIDE SEQUENCE</scope>
</reference>
<proteinExistence type="predicted"/>
<accession>A0A383CRQ9</accession>
<feature type="non-terminal residue" evidence="1">
    <location>
        <position position="1"/>
    </location>
</feature>
<protein>
    <submittedName>
        <fullName evidence="1">Uncharacterized protein</fullName>
    </submittedName>
</protein>
<name>A0A383CRQ9_9ZZZZ</name>
<sequence>NNIIYFLIRFDFPSTYRLGTDYFKSTVKSMIYKSVPIEWE</sequence>
<dbReference type="EMBL" id="UINC01210998">
    <property type="protein sequence ID" value="SVE34710.1"/>
    <property type="molecule type" value="Genomic_DNA"/>
</dbReference>